<feature type="transmembrane region" description="Helical" evidence="1">
    <location>
        <begin position="6"/>
        <end position="28"/>
    </location>
</feature>
<evidence type="ECO:0000313" key="2">
    <source>
        <dbReference type="EMBL" id="QNN01407.1"/>
    </source>
</evidence>
<keyword evidence="1" id="KW-1133">Transmembrane helix</keyword>
<name>A0A7G9M7C0_STIMO</name>
<sequence>MPQLDLLWFLFNFLLAWLLVVTFLFCLLKQSWFSTSLENNEDITSSAQKQDNQQSWTW</sequence>
<keyword evidence="1" id="KW-0812">Transmembrane</keyword>
<dbReference type="EMBL" id="MN276189">
    <property type="protein sequence ID" value="QNN01407.1"/>
    <property type="molecule type" value="Genomic_DNA"/>
</dbReference>
<dbReference type="GeneID" id="62622591"/>
<gene>
    <name evidence="2" type="primary">atp8</name>
</gene>
<organism evidence="2">
    <name type="scientific">Stichopus monotuberculatus</name>
    <name type="common">Sea cucumber</name>
    <name type="synonym">Holothuria monotuberculata</name>
    <dbReference type="NCBI Taxonomy" id="576894"/>
    <lineage>
        <taxon>Eukaryota</taxon>
        <taxon>Metazoa</taxon>
        <taxon>Echinodermata</taxon>
        <taxon>Eleutherozoa</taxon>
        <taxon>Echinozoa</taxon>
        <taxon>Holothuroidea</taxon>
        <taxon>Aspidochirotacea</taxon>
        <taxon>Aspidochirotida</taxon>
        <taxon>Stichopodidae</taxon>
        <taxon>Stichopus</taxon>
    </lineage>
</organism>
<proteinExistence type="predicted"/>
<protein>
    <submittedName>
        <fullName evidence="2">ATP synthase F0 subunit 8</fullName>
    </submittedName>
</protein>
<accession>A0A7G9M7C0</accession>
<dbReference type="AlphaFoldDB" id="A0A7G9M7C0"/>
<dbReference type="RefSeq" id="YP_009989805.1">
    <property type="nucleotide sequence ID" value="NC_052743.1"/>
</dbReference>
<keyword evidence="1" id="KW-0472">Membrane</keyword>
<reference evidence="2" key="1">
    <citation type="journal article" date="2019" name="Mitochondrial DNA Part B Resour">
        <title>The complete mitochondrial genome of sea cucumber Stichopus monotuberculatus (aspidochirotida: Stichopodidae).</title>
        <authorList>
            <person name="Zhong S."/>
            <person name="Liu Y."/>
            <person name="Zhao Y."/>
            <person name="Huang G."/>
        </authorList>
    </citation>
    <scope>NUCLEOTIDE SEQUENCE</scope>
</reference>
<keyword evidence="2" id="KW-0496">Mitochondrion</keyword>
<geneLocation type="mitochondrion" evidence="2"/>
<evidence type="ECO:0000256" key="1">
    <source>
        <dbReference type="SAM" id="Phobius"/>
    </source>
</evidence>